<dbReference type="HOGENOM" id="CLU_844538_0_0_5"/>
<dbReference type="PANTHER" id="PTHR41773">
    <property type="entry name" value="GTP PYROPHOSPHATASE-RELATED"/>
    <property type="match status" value="1"/>
</dbReference>
<dbReference type="PANTHER" id="PTHR41773:SF1">
    <property type="entry name" value="RELA_SPOT DOMAIN-CONTAINING PROTEIN"/>
    <property type="match status" value="1"/>
</dbReference>
<evidence type="ECO:0000313" key="2">
    <source>
        <dbReference type="EMBL" id="ABD89084.1"/>
    </source>
</evidence>
<dbReference type="SMART" id="SM00954">
    <property type="entry name" value="RelA_SpoT"/>
    <property type="match status" value="1"/>
</dbReference>
<name>Q210V2_RHOPB</name>
<dbReference type="GO" id="GO:0015969">
    <property type="term" value="P:guanosine tetraphosphate metabolic process"/>
    <property type="evidence" value="ECO:0007669"/>
    <property type="project" value="InterPro"/>
</dbReference>
<dbReference type="RefSeq" id="WP_011473971.1">
    <property type="nucleotide sequence ID" value="NC_007925.1"/>
</dbReference>
<dbReference type="SUPFAM" id="SSF81301">
    <property type="entry name" value="Nucleotidyltransferase"/>
    <property type="match status" value="1"/>
</dbReference>
<reference evidence="2" key="1">
    <citation type="submission" date="2006-03" db="EMBL/GenBank/DDBJ databases">
        <title>Complete sequence of Rhodopseudomonas palustris BisB18.</title>
        <authorList>
            <consortium name="US DOE Joint Genome Institute"/>
            <person name="Copeland A."/>
            <person name="Lucas S."/>
            <person name="Lapidus A."/>
            <person name="Barry K."/>
            <person name="Detter J.C."/>
            <person name="Glavina del Rio T."/>
            <person name="Hammon N."/>
            <person name="Israni S."/>
            <person name="Dalin E."/>
            <person name="Tice H."/>
            <person name="Pitluck S."/>
            <person name="Chain P."/>
            <person name="Malfatti S."/>
            <person name="Shin M."/>
            <person name="Vergez L."/>
            <person name="Schmutz J."/>
            <person name="Larimer F."/>
            <person name="Land M."/>
            <person name="Hauser L."/>
            <person name="Pelletier D.A."/>
            <person name="Kyrpides N."/>
            <person name="Anderson I."/>
            <person name="Oda Y."/>
            <person name="Harwood C.S."/>
            <person name="Richardson P."/>
        </authorList>
    </citation>
    <scope>NUCLEOTIDE SEQUENCE [LARGE SCALE GENOMIC DNA]</scope>
    <source>
        <strain evidence="2">BisB18</strain>
    </source>
</reference>
<dbReference type="InterPro" id="IPR043519">
    <property type="entry name" value="NT_sf"/>
</dbReference>
<evidence type="ECO:0000259" key="1">
    <source>
        <dbReference type="SMART" id="SM00954"/>
    </source>
</evidence>
<gene>
    <name evidence="2" type="ordered locus">RPC_3545</name>
</gene>
<dbReference type="Pfam" id="PF04607">
    <property type="entry name" value="RelA_SpoT"/>
    <property type="match status" value="1"/>
</dbReference>
<dbReference type="STRING" id="316056.RPC_3545"/>
<protein>
    <submittedName>
        <fullName evidence="2">RelA/SpoT</fullName>
    </submittedName>
</protein>
<sequence length="328" mass="37080">MTEEEFLEHWYAERPLVEAWGKFVAQKLMQEISPLVAPLSADIFVRMPASPRVKGDGSILTKAFYREKNYTDPLKQITDKVGVRFVVLLAREIETVCRAIEVCGDWEPSKDKDYEEERAESPYEFKYQSVHYVVRCKADMQVGGVTVPAGTPCEVQVRTILQHAHSELTHDTIYKPSVVDTPGMHRAAAKSMALIEATNDYFEQLMELIETKVAPNKKLSIEMGSLYRELVGRSPDITKAEGLLNDAFASFGGDQPAAMTRELFTERPFLLDRIRERAPTKLLFRQPSIMLAYLAVAKRQSDAQDAWPLTRAELKPLYTDLGFAAPDS</sequence>
<dbReference type="AlphaFoldDB" id="Q210V2"/>
<dbReference type="KEGG" id="rpc:RPC_3545"/>
<feature type="domain" description="RelA/SpoT" evidence="1">
    <location>
        <begin position="51"/>
        <end position="180"/>
    </location>
</feature>
<dbReference type="eggNOG" id="COG2357">
    <property type="taxonomic scope" value="Bacteria"/>
</dbReference>
<dbReference type="InterPro" id="IPR007685">
    <property type="entry name" value="RelA_SpoT"/>
</dbReference>
<dbReference type="Gene3D" id="3.30.460.10">
    <property type="entry name" value="Beta Polymerase, domain 2"/>
    <property type="match status" value="1"/>
</dbReference>
<accession>Q210V2</accession>
<proteinExistence type="predicted"/>
<dbReference type="OrthoDB" id="9801824at2"/>
<dbReference type="CDD" id="cd05399">
    <property type="entry name" value="NT_Rel-Spo_like"/>
    <property type="match status" value="1"/>
</dbReference>
<dbReference type="EMBL" id="CP000301">
    <property type="protein sequence ID" value="ABD89084.1"/>
    <property type="molecule type" value="Genomic_DNA"/>
</dbReference>
<organism evidence="2">
    <name type="scientific">Rhodopseudomonas palustris (strain BisB18)</name>
    <dbReference type="NCBI Taxonomy" id="316056"/>
    <lineage>
        <taxon>Bacteria</taxon>
        <taxon>Pseudomonadati</taxon>
        <taxon>Pseudomonadota</taxon>
        <taxon>Alphaproteobacteria</taxon>
        <taxon>Hyphomicrobiales</taxon>
        <taxon>Nitrobacteraceae</taxon>
        <taxon>Rhodopseudomonas</taxon>
    </lineage>
</organism>